<dbReference type="GO" id="GO:0016491">
    <property type="term" value="F:oxidoreductase activity"/>
    <property type="evidence" value="ECO:0007669"/>
    <property type="project" value="UniProtKB-KW"/>
</dbReference>
<evidence type="ECO:0000313" key="4">
    <source>
        <dbReference type="EMBL" id="NYE70700.1"/>
    </source>
</evidence>
<dbReference type="EMBL" id="JACCBU010000001">
    <property type="protein sequence ID" value="NYE70700.1"/>
    <property type="molecule type" value="Genomic_DNA"/>
</dbReference>
<evidence type="ECO:0000259" key="2">
    <source>
        <dbReference type="Pfam" id="PF01408"/>
    </source>
</evidence>
<feature type="domain" description="GFO/IDH/MocA-like oxidoreductase" evidence="3">
    <location>
        <begin position="136"/>
        <end position="261"/>
    </location>
</feature>
<accession>A0A7Y9I5K0</accession>
<dbReference type="Pfam" id="PF01408">
    <property type="entry name" value="GFO_IDH_MocA"/>
    <property type="match status" value="1"/>
</dbReference>
<keyword evidence="5" id="KW-1185">Reference proteome</keyword>
<dbReference type="RefSeq" id="WP_179750351.1">
    <property type="nucleotide sequence ID" value="NZ_JACCBU010000001.1"/>
</dbReference>
<organism evidence="4 5">
    <name type="scientific">Microlunatus parietis</name>
    <dbReference type="NCBI Taxonomy" id="682979"/>
    <lineage>
        <taxon>Bacteria</taxon>
        <taxon>Bacillati</taxon>
        <taxon>Actinomycetota</taxon>
        <taxon>Actinomycetes</taxon>
        <taxon>Propionibacteriales</taxon>
        <taxon>Propionibacteriaceae</taxon>
        <taxon>Microlunatus</taxon>
    </lineage>
</organism>
<protein>
    <submittedName>
        <fullName evidence="4">Putative dehydrogenase</fullName>
    </submittedName>
</protein>
<comment type="caution">
    <text evidence="4">The sequence shown here is derived from an EMBL/GenBank/DDBJ whole genome shotgun (WGS) entry which is preliminary data.</text>
</comment>
<dbReference type="InterPro" id="IPR036291">
    <property type="entry name" value="NAD(P)-bd_dom_sf"/>
</dbReference>
<evidence type="ECO:0000256" key="1">
    <source>
        <dbReference type="ARBA" id="ARBA00023002"/>
    </source>
</evidence>
<dbReference type="PANTHER" id="PTHR43818">
    <property type="entry name" value="BCDNA.GH03377"/>
    <property type="match status" value="1"/>
</dbReference>
<dbReference type="InterPro" id="IPR055170">
    <property type="entry name" value="GFO_IDH_MocA-like_dom"/>
</dbReference>
<dbReference type="InterPro" id="IPR000683">
    <property type="entry name" value="Gfo/Idh/MocA-like_OxRdtase_N"/>
</dbReference>
<dbReference type="Gene3D" id="3.40.50.720">
    <property type="entry name" value="NAD(P)-binding Rossmann-like Domain"/>
    <property type="match status" value="1"/>
</dbReference>
<keyword evidence="1" id="KW-0560">Oxidoreductase</keyword>
<reference evidence="4 5" key="1">
    <citation type="submission" date="2020-07" db="EMBL/GenBank/DDBJ databases">
        <title>Sequencing the genomes of 1000 actinobacteria strains.</title>
        <authorList>
            <person name="Klenk H.-P."/>
        </authorList>
    </citation>
    <scope>NUCLEOTIDE SEQUENCE [LARGE SCALE GENOMIC DNA]</scope>
    <source>
        <strain evidence="4 5">DSM 22083</strain>
    </source>
</reference>
<name>A0A7Y9I5K0_9ACTN</name>
<gene>
    <name evidence="4" type="ORF">BKA15_002029</name>
</gene>
<dbReference type="Pfam" id="PF22725">
    <property type="entry name" value="GFO_IDH_MocA_C3"/>
    <property type="match status" value="1"/>
</dbReference>
<sequence length="367" mass="40689">MDRPVGIAFVGCGSVMSGPYTRLARQLRERGEVSLVAACDVVPDRAAFVRDELGIERFATDYREIITADDVDAVLVLTSMPEHGAIAKAALEAGKHVLVEKPMATTLAEARELLAVAERSPGHLVCAPHVVLSPTYQAIWRHLHRGDVGRIHLARARYGWAGPWWGQWFYRSGGGPLFDLGVYNLTTLTGLIGPARRVTAMAGTAIPERRVDGELIKVEVEDNFQITVDFGDACFGTVTTGFSMQSYRGPAVELYGGAGTIQMMGDDWAPEGYELWRNDIGAWQLHREQDPHWPWTDGLRHLVDCIRHDQQPVIRPEHAYHVLEIMIKAIESAREGRTLDIESTFTPPTFADDGDRADAHLLHDPTH</sequence>
<evidence type="ECO:0000313" key="5">
    <source>
        <dbReference type="Proteomes" id="UP000569914"/>
    </source>
</evidence>
<dbReference type="AlphaFoldDB" id="A0A7Y9I5K0"/>
<dbReference type="GO" id="GO:0000166">
    <property type="term" value="F:nucleotide binding"/>
    <property type="evidence" value="ECO:0007669"/>
    <property type="project" value="InterPro"/>
</dbReference>
<feature type="domain" description="Gfo/Idh/MocA-like oxidoreductase N-terminal" evidence="2">
    <location>
        <begin position="6"/>
        <end position="120"/>
    </location>
</feature>
<dbReference type="InterPro" id="IPR050463">
    <property type="entry name" value="Gfo/Idh/MocA_oxidrdct_glycsds"/>
</dbReference>
<evidence type="ECO:0000259" key="3">
    <source>
        <dbReference type="Pfam" id="PF22725"/>
    </source>
</evidence>
<dbReference type="SUPFAM" id="SSF51735">
    <property type="entry name" value="NAD(P)-binding Rossmann-fold domains"/>
    <property type="match status" value="1"/>
</dbReference>
<dbReference type="Proteomes" id="UP000569914">
    <property type="component" value="Unassembled WGS sequence"/>
</dbReference>
<proteinExistence type="predicted"/>
<dbReference type="Gene3D" id="3.30.360.10">
    <property type="entry name" value="Dihydrodipicolinate Reductase, domain 2"/>
    <property type="match status" value="1"/>
</dbReference>
<dbReference type="PANTHER" id="PTHR43818:SF11">
    <property type="entry name" value="BCDNA.GH03377"/>
    <property type="match status" value="1"/>
</dbReference>
<dbReference type="SUPFAM" id="SSF55347">
    <property type="entry name" value="Glyceraldehyde-3-phosphate dehydrogenase-like, C-terminal domain"/>
    <property type="match status" value="1"/>
</dbReference>